<dbReference type="HOGENOM" id="CLU_480348_0_0_0"/>
<dbReference type="Proteomes" id="UP000030661">
    <property type="component" value="Unassembled WGS sequence"/>
</dbReference>
<reference evidence="3" key="1">
    <citation type="journal article" date="2015" name="PeerJ">
        <title>First genomic representation of candidate bacterial phylum KSB3 points to enhanced environmental sensing as a trigger of wastewater bulking.</title>
        <authorList>
            <person name="Sekiguchi Y."/>
            <person name="Ohashi A."/>
            <person name="Parks D.H."/>
            <person name="Yamauchi T."/>
            <person name="Tyson G.W."/>
            <person name="Hugenholtz P."/>
        </authorList>
    </citation>
    <scope>NUCLEOTIDE SEQUENCE [LARGE SCALE GENOMIC DNA]</scope>
</reference>
<dbReference type="Gene3D" id="3.40.50.10140">
    <property type="entry name" value="Toll/interleukin-1 receptor homology (TIR) domain"/>
    <property type="match status" value="1"/>
</dbReference>
<dbReference type="Pfam" id="PF19961">
    <property type="entry name" value="EAD8"/>
    <property type="match status" value="1"/>
</dbReference>
<accession>A0A081C1U1</accession>
<dbReference type="SUPFAM" id="SSF52200">
    <property type="entry name" value="Toll/Interleukin receptor TIR domain"/>
    <property type="match status" value="1"/>
</dbReference>
<evidence type="ECO:0000259" key="2">
    <source>
        <dbReference type="Pfam" id="PF19961"/>
    </source>
</evidence>
<dbReference type="PANTHER" id="PTHR43433">
    <property type="entry name" value="HYDROLASE, ALPHA/BETA FOLD FAMILY PROTEIN"/>
    <property type="match status" value="1"/>
</dbReference>
<feature type="domain" description="Effector-associated" evidence="2">
    <location>
        <begin position="18"/>
        <end position="112"/>
    </location>
</feature>
<gene>
    <name evidence="3" type="ORF">U27_05520</name>
</gene>
<dbReference type="GO" id="GO:0016787">
    <property type="term" value="F:hydrolase activity"/>
    <property type="evidence" value="ECO:0007669"/>
    <property type="project" value="UniProtKB-KW"/>
</dbReference>
<feature type="domain" description="AB hydrolase-1" evidence="1">
    <location>
        <begin position="325"/>
        <end position="545"/>
    </location>
</feature>
<dbReference type="eggNOG" id="COG2267">
    <property type="taxonomic scope" value="Bacteria"/>
</dbReference>
<dbReference type="PRINTS" id="PR00111">
    <property type="entry name" value="ABHYDROLASE"/>
</dbReference>
<evidence type="ECO:0000259" key="1">
    <source>
        <dbReference type="Pfam" id="PF00561"/>
    </source>
</evidence>
<dbReference type="Pfam" id="PF00561">
    <property type="entry name" value="Abhydrolase_1"/>
    <property type="match status" value="1"/>
</dbReference>
<dbReference type="Gene3D" id="3.40.50.1820">
    <property type="entry name" value="alpha/beta hydrolase"/>
    <property type="match status" value="1"/>
</dbReference>
<dbReference type="SUPFAM" id="SSF53474">
    <property type="entry name" value="alpha/beta-Hydrolases"/>
    <property type="match status" value="1"/>
</dbReference>
<dbReference type="InterPro" id="IPR045437">
    <property type="entry name" value="EAD8"/>
</dbReference>
<protein>
    <submittedName>
        <fullName evidence="3">Transcriptional regulator, LuxR-family containing alpha/beta hydrolase domain</fullName>
    </submittedName>
</protein>
<dbReference type="InterPro" id="IPR000073">
    <property type="entry name" value="AB_hydrolase_1"/>
</dbReference>
<evidence type="ECO:0000313" key="3">
    <source>
        <dbReference type="EMBL" id="GAK58546.1"/>
    </source>
</evidence>
<dbReference type="PANTHER" id="PTHR43433:SF5">
    <property type="entry name" value="AB HYDROLASE-1 DOMAIN-CONTAINING PROTEIN"/>
    <property type="match status" value="1"/>
</dbReference>
<sequence length="567" mass="64474">MSTQQEPAVVRMQELPPPVHEEIVKFLLSIPNIQDQKTIQGLISNAGLGIQLQNQLDITGSPVQIFNLVVPILLKYGKLDDGRYALEAFLETTKQCVGTDKRAYCDILIKKLQEQTSPVESTRSEFANKDFTGEPLLLIHNSTDFDLASKIKQTISRICTNNIHIFLSSEQESLTESNDTLSILKAAIQNSKIILLLCTPESQVAPWFLFEAGAVWFSHQRFVPVYAQGLHPVTLVEPFKQFPVYDLSKPKDIDSLINLIIKTYHCASLEYDSKVIVKELFPKEHLGFCGTCDGVQIAYSYQGIGKQTLVKTTNWFNHLTYETESSVWHHWIASFSRYTRFVRYDGRGCGLSQRNNMIDFSFDKWIYDLEAVVDTLELDKFALLGVSQGGSIAIKYAMLHPERISHLILISSFARGWKNMDLSHELKRKYLDGVELLKRDWGKEQQDFDKPLANLFIPTANAEQIGWFSKLQKESTTLETASKLIDEFCNVDISPELSLLNTLDIPILIIHSIGDRVIPISESYYLARSLKKAQFISLKSENHILLNNEQEWKKLVSEVNEFLGVDS</sequence>
<proteinExistence type="predicted"/>
<dbReference type="InterPro" id="IPR050471">
    <property type="entry name" value="AB_hydrolase"/>
</dbReference>
<name>A0A081C1U1_VECG1</name>
<dbReference type="InterPro" id="IPR035897">
    <property type="entry name" value="Toll_tir_struct_dom_sf"/>
</dbReference>
<dbReference type="InterPro" id="IPR029058">
    <property type="entry name" value="AB_hydrolase_fold"/>
</dbReference>
<evidence type="ECO:0000313" key="4">
    <source>
        <dbReference type="Proteomes" id="UP000030661"/>
    </source>
</evidence>
<keyword evidence="3" id="KW-0378">Hydrolase</keyword>
<dbReference type="EMBL" id="DF820467">
    <property type="protein sequence ID" value="GAK58546.1"/>
    <property type="molecule type" value="Genomic_DNA"/>
</dbReference>
<dbReference type="AlphaFoldDB" id="A0A081C1U1"/>
<organism evidence="3">
    <name type="scientific">Vecturithrix granuli</name>
    <dbReference type="NCBI Taxonomy" id="1499967"/>
    <lineage>
        <taxon>Bacteria</taxon>
        <taxon>Candidatus Moduliflexota</taxon>
        <taxon>Candidatus Vecturitrichia</taxon>
        <taxon>Candidatus Vecturitrichales</taxon>
        <taxon>Candidatus Vecturitrichaceae</taxon>
        <taxon>Candidatus Vecturithrix</taxon>
    </lineage>
</organism>
<dbReference type="STRING" id="1499967.U27_05520"/>
<keyword evidence="4" id="KW-1185">Reference proteome</keyword>